<dbReference type="AlphaFoldDB" id="X1B2Q7"/>
<name>X1B2Q7_9ZZZZ</name>
<gene>
    <name evidence="1" type="ORF">S01H4_23251</name>
</gene>
<sequence>MPFKISLTKKYAKIEKKKNKTTIKTRDKIGSIKSNFVKFLITPNRYRPIRNINANNKGRIIS</sequence>
<dbReference type="EMBL" id="BART01010761">
    <property type="protein sequence ID" value="GAG90044.1"/>
    <property type="molecule type" value="Genomic_DNA"/>
</dbReference>
<reference evidence="1" key="1">
    <citation type="journal article" date="2014" name="Front. Microbiol.">
        <title>High frequency of phylogenetically diverse reductive dehalogenase-homologous genes in deep subseafloor sedimentary metagenomes.</title>
        <authorList>
            <person name="Kawai M."/>
            <person name="Futagami T."/>
            <person name="Toyoda A."/>
            <person name="Takaki Y."/>
            <person name="Nishi S."/>
            <person name="Hori S."/>
            <person name="Arai W."/>
            <person name="Tsubouchi T."/>
            <person name="Morono Y."/>
            <person name="Uchiyama I."/>
            <person name="Ito T."/>
            <person name="Fujiyama A."/>
            <person name="Inagaki F."/>
            <person name="Takami H."/>
        </authorList>
    </citation>
    <scope>NUCLEOTIDE SEQUENCE</scope>
    <source>
        <strain evidence="1">Expedition CK06-06</strain>
    </source>
</reference>
<protein>
    <submittedName>
        <fullName evidence="1">Uncharacterized protein</fullName>
    </submittedName>
</protein>
<accession>X1B2Q7</accession>
<organism evidence="1">
    <name type="scientific">marine sediment metagenome</name>
    <dbReference type="NCBI Taxonomy" id="412755"/>
    <lineage>
        <taxon>unclassified sequences</taxon>
        <taxon>metagenomes</taxon>
        <taxon>ecological metagenomes</taxon>
    </lineage>
</organism>
<proteinExistence type="predicted"/>
<evidence type="ECO:0000313" key="1">
    <source>
        <dbReference type="EMBL" id="GAG90044.1"/>
    </source>
</evidence>
<comment type="caution">
    <text evidence="1">The sequence shown here is derived from an EMBL/GenBank/DDBJ whole genome shotgun (WGS) entry which is preliminary data.</text>
</comment>